<feature type="region of interest" description="Disordered" evidence="1">
    <location>
        <begin position="157"/>
        <end position="207"/>
    </location>
</feature>
<reference evidence="2 3" key="1">
    <citation type="journal article" date="2015" name="Genome Biol. Evol.">
        <title>The genome of winter moth (Operophtera brumata) provides a genomic perspective on sexual dimorphism and phenology.</title>
        <authorList>
            <person name="Derks M.F."/>
            <person name="Smit S."/>
            <person name="Salis L."/>
            <person name="Schijlen E."/>
            <person name="Bossers A."/>
            <person name="Mateman C."/>
            <person name="Pijl A.S."/>
            <person name="de Ridder D."/>
            <person name="Groenen M.A."/>
            <person name="Visser M.E."/>
            <person name="Megens H.J."/>
        </authorList>
    </citation>
    <scope>NUCLEOTIDE SEQUENCE [LARGE SCALE GENOMIC DNA]</scope>
    <source>
        <strain evidence="2">WM2013NL</strain>
        <tissue evidence="2">Head and thorax</tissue>
    </source>
</reference>
<gene>
    <name evidence="2" type="ORF">OBRU01_16470</name>
</gene>
<organism evidence="2 3">
    <name type="scientific">Operophtera brumata</name>
    <name type="common">Winter moth</name>
    <name type="synonym">Phalaena brumata</name>
    <dbReference type="NCBI Taxonomy" id="104452"/>
    <lineage>
        <taxon>Eukaryota</taxon>
        <taxon>Metazoa</taxon>
        <taxon>Ecdysozoa</taxon>
        <taxon>Arthropoda</taxon>
        <taxon>Hexapoda</taxon>
        <taxon>Insecta</taxon>
        <taxon>Pterygota</taxon>
        <taxon>Neoptera</taxon>
        <taxon>Endopterygota</taxon>
        <taxon>Lepidoptera</taxon>
        <taxon>Glossata</taxon>
        <taxon>Ditrysia</taxon>
        <taxon>Geometroidea</taxon>
        <taxon>Geometridae</taxon>
        <taxon>Larentiinae</taxon>
        <taxon>Operophtera</taxon>
    </lineage>
</organism>
<dbReference type="AlphaFoldDB" id="A0A0L7L352"/>
<keyword evidence="3" id="KW-1185">Reference proteome</keyword>
<dbReference type="OrthoDB" id="7686329at2759"/>
<dbReference type="EMBL" id="JTDY01003346">
    <property type="protein sequence ID" value="KOB69694.1"/>
    <property type="molecule type" value="Genomic_DNA"/>
</dbReference>
<proteinExistence type="predicted"/>
<protein>
    <submittedName>
        <fullName evidence="2">Uncharacterized protein</fullName>
    </submittedName>
</protein>
<evidence type="ECO:0000313" key="2">
    <source>
        <dbReference type="EMBL" id="KOB69694.1"/>
    </source>
</evidence>
<evidence type="ECO:0000313" key="3">
    <source>
        <dbReference type="Proteomes" id="UP000037510"/>
    </source>
</evidence>
<dbReference type="Proteomes" id="UP000037510">
    <property type="component" value="Unassembled WGS sequence"/>
</dbReference>
<feature type="compositionally biased region" description="Polar residues" evidence="1">
    <location>
        <begin position="161"/>
        <end position="192"/>
    </location>
</feature>
<accession>A0A0L7L352</accession>
<evidence type="ECO:0000256" key="1">
    <source>
        <dbReference type="SAM" id="MobiDB-lite"/>
    </source>
</evidence>
<name>A0A0L7L352_OPEBR</name>
<sequence length="207" mass="22879">MFLTFVCLISAAAAFPASVLYDRRQDGELNISADVENIVFLVAIPNKMSVPFDLFDLLKSNKGQTRHSEAQDRADHVMEAFVEPNTPYQVDIGSDRSAEGGGRAVEVVIAGRRRLETEPQEDSEEIKLIGATEQCGPDRERDPVTLMCRFKKLDISEVKPVSQSSNSIQKEPVKESSNSSQKEPVKESSNSVQKEEKPQATPEVIPS</sequence>
<comment type="caution">
    <text evidence="2">The sequence shown here is derived from an EMBL/GenBank/DDBJ whole genome shotgun (WGS) entry which is preliminary data.</text>
</comment>